<gene>
    <name evidence="1" type="ORF">CTZ28_23470</name>
</gene>
<comment type="caution">
    <text evidence="1">The sequence shown here is derived from an EMBL/GenBank/DDBJ whole genome shotgun (WGS) entry which is preliminary data.</text>
</comment>
<dbReference type="AlphaFoldDB" id="A0A3M0I4E5"/>
<dbReference type="EMBL" id="PENI01000015">
    <property type="protein sequence ID" value="RMB83715.1"/>
    <property type="molecule type" value="Genomic_DNA"/>
</dbReference>
<accession>A0A3M0I4E5</accession>
<proteinExistence type="predicted"/>
<name>A0A3M0I4E5_9ACTN</name>
<sequence>MRVVAAQLDQIAPGTVRVRTVPVTRDGRPRTWVVLDSATGPIGADREQHAAAYGLLQRAFPQADWSRPRLYDARTGRLTVDEPTMPAELGLAAEGADR</sequence>
<dbReference type="OrthoDB" id="4240709at2"/>
<organism evidence="1 2">
    <name type="scientific">Streptomyces shenzhenensis</name>
    <dbReference type="NCBI Taxonomy" id="943815"/>
    <lineage>
        <taxon>Bacteria</taxon>
        <taxon>Bacillati</taxon>
        <taxon>Actinomycetota</taxon>
        <taxon>Actinomycetes</taxon>
        <taxon>Kitasatosporales</taxon>
        <taxon>Streptomycetaceae</taxon>
        <taxon>Streptomyces</taxon>
    </lineage>
</organism>
<dbReference type="Proteomes" id="UP000270471">
    <property type="component" value="Unassembled WGS sequence"/>
</dbReference>
<keyword evidence="2" id="KW-1185">Reference proteome</keyword>
<evidence type="ECO:0000313" key="2">
    <source>
        <dbReference type="Proteomes" id="UP000270471"/>
    </source>
</evidence>
<reference evidence="1 2" key="1">
    <citation type="submission" date="2017-11" db="EMBL/GenBank/DDBJ databases">
        <title>Draft genome of actinobacteria isolated from guarana (Paullinia cupana (Mart.) Ducke.</title>
        <authorList>
            <person name="Siqueira K.A."/>
            <person name="Liotti R.G."/>
            <person name="Mendes T.A.O."/>
            <person name="Soares M.A."/>
        </authorList>
    </citation>
    <scope>NUCLEOTIDE SEQUENCE [LARGE SCALE GENOMIC DNA]</scope>
    <source>
        <strain evidence="1 2">193</strain>
    </source>
</reference>
<evidence type="ECO:0000313" key="1">
    <source>
        <dbReference type="EMBL" id="RMB83715.1"/>
    </source>
</evidence>
<protein>
    <submittedName>
        <fullName evidence="1">Uncharacterized protein</fullName>
    </submittedName>
</protein>